<name>A0A850NX10_9PROT</name>
<organism evidence="3 5">
    <name type="scientific">Endobacter medicaginis</name>
    <dbReference type="NCBI Taxonomy" id="1181271"/>
    <lineage>
        <taxon>Bacteria</taxon>
        <taxon>Pseudomonadati</taxon>
        <taxon>Pseudomonadota</taxon>
        <taxon>Alphaproteobacteria</taxon>
        <taxon>Acetobacterales</taxon>
        <taxon>Acetobacteraceae</taxon>
        <taxon>Endobacter</taxon>
    </lineage>
</organism>
<proteinExistence type="predicted"/>
<comment type="caution">
    <text evidence="3">The sequence shown here is derived from an EMBL/GenBank/DDBJ whole genome shotgun (WGS) entry which is preliminary data.</text>
</comment>
<evidence type="ECO:0000256" key="1">
    <source>
        <dbReference type="SAM" id="Phobius"/>
    </source>
</evidence>
<keyword evidence="1" id="KW-0812">Transmembrane</keyword>
<dbReference type="EMBL" id="JABXXQ010000732">
    <property type="protein sequence ID" value="NVN32256.1"/>
    <property type="molecule type" value="Genomic_DNA"/>
</dbReference>
<reference evidence="2 4" key="2">
    <citation type="submission" date="2020-08" db="EMBL/GenBank/DDBJ databases">
        <title>Genomic Encyclopedia of Type Strains, Phase III (KMG-III): the genomes of soil and plant-associated and newly described type strains.</title>
        <authorList>
            <person name="Whitman W."/>
        </authorList>
    </citation>
    <scope>NUCLEOTIDE SEQUENCE [LARGE SCALE GENOMIC DNA]</scope>
    <source>
        <strain evidence="2 4">CECT 8088</strain>
    </source>
</reference>
<protein>
    <submittedName>
        <fullName evidence="3">DUF3311 domain-containing protein</fullName>
    </submittedName>
</protein>
<dbReference type="Proteomes" id="UP000565205">
    <property type="component" value="Unassembled WGS sequence"/>
</dbReference>
<keyword evidence="1" id="KW-0472">Membrane</keyword>
<dbReference type="Proteomes" id="UP000557688">
    <property type="component" value="Unassembled WGS sequence"/>
</dbReference>
<dbReference type="RefSeq" id="WP_176627023.1">
    <property type="nucleotide sequence ID" value="NZ_JACHXV010000006.1"/>
</dbReference>
<evidence type="ECO:0000313" key="5">
    <source>
        <dbReference type="Proteomes" id="UP000565205"/>
    </source>
</evidence>
<reference evidence="3 5" key="1">
    <citation type="submission" date="2020-06" db="EMBL/GenBank/DDBJ databases">
        <title>Description of novel acetic acid bacteria.</title>
        <authorList>
            <person name="Sombolestani A."/>
        </authorList>
    </citation>
    <scope>NUCLEOTIDE SEQUENCE [LARGE SCALE GENOMIC DNA]</scope>
    <source>
        <strain evidence="3 5">LMG 26838</strain>
    </source>
</reference>
<accession>A0A850NX10</accession>
<keyword evidence="4" id="KW-1185">Reference proteome</keyword>
<dbReference type="AlphaFoldDB" id="A0A850NX10"/>
<gene>
    <name evidence="2" type="ORF">FHR90_001911</name>
    <name evidence="3" type="ORF">HUK83_18175</name>
</gene>
<evidence type="ECO:0000313" key="3">
    <source>
        <dbReference type="EMBL" id="NVN32256.1"/>
    </source>
</evidence>
<evidence type="ECO:0000313" key="4">
    <source>
        <dbReference type="Proteomes" id="UP000557688"/>
    </source>
</evidence>
<dbReference type="EMBL" id="JACHXV010000006">
    <property type="protein sequence ID" value="MBB3174075.1"/>
    <property type="molecule type" value="Genomic_DNA"/>
</dbReference>
<feature type="transmembrane region" description="Helical" evidence="1">
    <location>
        <begin position="37"/>
        <end position="59"/>
    </location>
</feature>
<keyword evidence="1" id="KW-1133">Transmembrane helix</keyword>
<evidence type="ECO:0000313" key="2">
    <source>
        <dbReference type="EMBL" id="MBB3174075.1"/>
    </source>
</evidence>
<sequence>MRPAVRLALGLGLPVLLVVPTIPLLSRLPYVWLGLPVAAWWLFACIPLTSACLAACWWWHDRHLPGDQA</sequence>